<dbReference type="Pfam" id="PF04203">
    <property type="entry name" value="Sortase"/>
    <property type="match status" value="1"/>
</dbReference>
<dbReference type="Proteomes" id="UP000277094">
    <property type="component" value="Unassembled WGS sequence"/>
</dbReference>
<dbReference type="InterPro" id="IPR005754">
    <property type="entry name" value="Sortase"/>
</dbReference>
<dbReference type="CDD" id="cd05829">
    <property type="entry name" value="Sortase_F"/>
    <property type="match status" value="1"/>
</dbReference>
<protein>
    <submittedName>
        <fullName evidence="4">Class F sortase</fullName>
    </submittedName>
</protein>
<gene>
    <name evidence="4" type="ORF">EFL95_17050</name>
</gene>
<dbReference type="SUPFAM" id="SSF63817">
    <property type="entry name" value="Sortase"/>
    <property type="match status" value="1"/>
</dbReference>
<dbReference type="EMBL" id="RJSG01000003">
    <property type="protein sequence ID" value="RNL77710.1"/>
    <property type="molecule type" value="Genomic_DNA"/>
</dbReference>
<feature type="transmembrane region" description="Helical" evidence="3">
    <location>
        <begin position="86"/>
        <end position="104"/>
    </location>
</feature>
<feature type="compositionally biased region" description="Basic residues" evidence="2">
    <location>
        <begin position="39"/>
        <end position="52"/>
    </location>
</feature>
<comment type="caution">
    <text evidence="4">The sequence shown here is derived from an EMBL/GenBank/DDBJ whole genome shotgun (WGS) entry which is preliminary data.</text>
</comment>
<evidence type="ECO:0000313" key="4">
    <source>
        <dbReference type="EMBL" id="RNL77710.1"/>
    </source>
</evidence>
<sequence>MTPATPAPRRAGHASRSTTWCTAAAGAEARPGTSQVHRQDRRRSTRRAGGRSHIRDRLDRPGSSAGPSATSYACSMSRRDDAARRTALVALIVATVIALAWTLWPDAKKADPVAKPTPVPAAQDIVAGTTLRPNVCGNPAQKPFVPKQISIAGVADHANVLALPRDGNNVPQAPPLSNVGKTEFAWDAPTIKPGERKGNALFNAHTWPDGSAMGNHLLANLHVGDRIVVFGKWETLCYKVTKRTVIVASQGSYEYYVQDGPPQLALIVCSPPRLGPGNWYHRTIWYASPMYGDSEPAT</sequence>
<organism evidence="4 5">
    <name type="scientific">Nocardioides marmorisolisilvae</name>
    <dbReference type="NCBI Taxonomy" id="1542737"/>
    <lineage>
        <taxon>Bacteria</taxon>
        <taxon>Bacillati</taxon>
        <taxon>Actinomycetota</taxon>
        <taxon>Actinomycetes</taxon>
        <taxon>Propionibacteriales</taxon>
        <taxon>Nocardioidaceae</taxon>
        <taxon>Nocardioides</taxon>
    </lineage>
</organism>
<name>A0A3N0DPY4_9ACTN</name>
<dbReference type="AlphaFoldDB" id="A0A3N0DPY4"/>
<keyword evidence="3" id="KW-0472">Membrane</keyword>
<dbReference type="OrthoDB" id="3823733at2"/>
<keyword evidence="5" id="KW-1185">Reference proteome</keyword>
<dbReference type="InterPro" id="IPR023365">
    <property type="entry name" value="Sortase_dom-sf"/>
</dbReference>
<reference evidence="4 5" key="1">
    <citation type="submission" date="2018-11" db="EMBL/GenBank/DDBJ databases">
        <authorList>
            <person name="Li F."/>
        </authorList>
    </citation>
    <scope>NUCLEOTIDE SEQUENCE [LARGE SCALE GENOMIC DNA]</scope>
    <source>
        <strain evidence="4 5">KIS18-7</strain>
    </source>
</reference>
<keyword evidence="1" id="KW-0378">Hydrolase</keyword>
<accession>A0A3N0DPY4</accession>
<keyword evidence="3" id="KW-1133">Transmembrane helix</keyword>
<dbReference type="GO" id="GO:0016787">
    <property type="term" value="F:hydrolase activity"/>
    <property type="evidence" value="ECO:0007669"/>
    <property type="project" value="UniProtKB-KW"/>
</dbReference>
<feature type="region of interest" description="Disordered" evidence="2">
    <location>
        <begin position="1"/>
        <end position="73"/>
    </location>
</feature>
<keyword evidence="3" id="KW-0812">Transmembrane</keyword>
<proteinExistence type="predicted"/>
<evidence type="ECO:0000256" key="3">
    <source>
        <dbReference type="SAM" id="Phobius"/>
    </source>
</evidence>
<evidence type="ECO:0000313" key="5">
    <source>
        <dbReference type="Proteomes" id="UP000277094"/>
    </source>
</evidence>
<dbReference type="Gene3D" id="2.40.260.10">
    <property type="entry name" value="Sortase"/>
    <property type="match status" value="1"/>
</dbReference>
<dbReference type="InterPro" id="IPR042001">
    <property type="entry name" value="Sortase_F"/>
</dbReference>
<evidence type="ECO:0000256" key="2">
    <source>
        <dbReference type="SAM" id="MobiDB-lite"/>
    </source>
</evidence>
<evidence type="ECO:0000256" key="1">
    <source>
        <dbReference type="ARBA" id="ARBA00022801"/>
    </source>
</evidence>